<dbReference type="CDD" id="cd05355">
    <property type="entry name" value="SDR_c1"/>
    <property type="match status" value="1"/>
</dbReference>
<dbReference type="GO" id="GO:0016614">
    <property type="term" value="F:oxidoreductase activity, acting on CH-OH group of donors"/>
    <property type="evidence" value="ECO:0007669"/>
    <property type="project" value="UniProtKB-ARBA"/>
</dbReference>
<feature type="region of interest" description="Disordered" evidence="3">
    <location>
        <begin position="1"/>
        <end position="23"/>
    </location>
</feature>
<dbReference type="PRINTS" id="PR00081">
    <property type="entry name" value="GDHRDH"/>
</dbReference>
<dbReference type="PANTHER" id="PTHR48107">
    <property type="entry name" value="NADPH-DEPENDENT ALDEHYDE REDUCTASE-LIKE PROTEIN, CHLOROPLASTIC-RELATED"/>
    <property type="match status" value="1"/>
</dbReference>
<dbReference type="EMBL" id="QUSX01000002">
    <property type="protein sequence ID" value="RRQ48630.1"/>
    <property type="molecule type" value="Genomic_DNA"/>
</dbReference>
<dbReference type="PRINTS" id="PR00080">
    <property type="entry name" value="SDRFAMILY"/>
</dbReference>
<evidence type="ECO:0000256" key="2">
    <source>
        <dbReference type="ARBA" id="ARBA00023002"/>
    </source>
</evidence>
<dbReference type="InterPro" id="IPR020904">
    <property type="entry name" value="Sc_DH/Rdtase_CS"/>
</dbReference>
<evidence type="ECO:0000256" key="1">
    <source>
        <dbReference type="ARBA" id="ARBA00006484"/>
    </source>
</evidence>
<dbReference type="OrthoDB" id="9803333at2"/>
<dbReference type="AlphaFoldDB" id="A0A3R8WER7"/>
<keyword evidence="2" id="KW-0560">Oxidoreductase</keyword>
<name>A0A3R8WER7_9FLAO</name>
<reference evidence="5" key="1">
    <citation type="submission" date="2018-12" db="EMBL/GenBank/DDBJ databases">
        <title>Maribacter lutimaris sp. nov., isolated from marine sediment.</title>
        <authorList>
            <person name="Kim K.K."/>
        </authorList>
    </citation>
    <scope>NUCLEOTIDE SEQUENCE [LARGE SCALE GENOMIC DNA]</scope>
    <source>
        <strain evidence="5">PoM-212</strain>
    </source>
</reference>
<dbReference type="Gene3D" id="3.40.50.720">
    <property type="entry name" value="NAD(P)-binding Rossmann-like Domain"/>
    <property type="match status" value="1"/>
</dbReference>
<evidence type="ECO:0000313" key="5">
    <source>
        <dbReference type="Proteomes" id="UP000286990"/>
    </source>
</evidence>
<dbReference type="PROSITE" id="PS00061">
    <property type="entry name" value="ADH_SHORT"/>
    <property type="match status" value="1"/>
</dbReference>
<gene>
    <name evidence="4" type="ORF">DZC72_13155</name>
</gene>
<proteinExistence type="inferred from homology"/>
<dbReference type="FunFam" id="3.40.50.720:FF:000084">
    <property type="entry name" value="Short-chain dehydrogenase reductase"/>
    <property type="match status" value="1"/>
</dbReference>
<dbReference type="PANTHER" id="PTHR48107:SF16">
    <property type="entry name" value="NADPH-DEPENDENT ALDEHYDE REDUCTASE 1, CHLOROPLASTIC"/>
    <property type="match status" value="1"/>
</dbReference>
<evidence type="ECO:0000313" key="4">
    <source>
        <dbReference type="EMBL" id="RRQ48630.1"/>
    </source>
</evidence>
<dbReference type="InterPro" id="IPR002347">
    <property type="entry name" value="SDR_fam"/>
</dbReference>
<protein>
    <submittedName>
        <fullName evidence="4">SDR family oxidoreductase</fullName>
    </submittedName>
</protein>
<comment type="similarity">
    <text evidence="1">Belongs to the short-chain dehydrogenases/reductases (SDR) family.</text>
</comment>
<dbReference type="Pfam" id="PF13561">
    <property type="entry name" value="adh_short_C2"/>
    <property type="match status" value="1"/>
</dbReference>
<keyword evidence="5" id="KW-1185">Reference proteome</keyword>
<accession>A0A3R8WER7</accession>
<feature type="compositionally biased region" description="Basic and acidic residues" evidence="3">
    <location>
        <begin position="1"/>
        <end position="14"/>
    </location>
</feature>
<evidence type="ECO:0000256" key="3">
    <source>
        <dbReference type="SAM" id="MobiDB-lite"/>
    </source>
</evidence>
<dbReference type="RefSeq" id="WP_125223350.1">
    <property type="nucleotide sequence ID" value="NZ_QUSX01000002.1"/>
</dbReference>
<comment type="caution">
    <text evidence="4">The sequence shown here is derived from an EMBL/GenBank/DDBJ whole genome shotgun (WGS) entry which is preliminary data.</text>
</comment>
<dbReference type="InterPro" id="IPR036291">
    <property type="entry name" value="NAD(P)-bd_dom_sf"/>
</dbReference>
<sequence length="285" mass="31090">MKEVEVSEIKEQDKQPGIQGIMDPQPISIRESYQGSNKLQDKIAIITGGDSGIGKSVALHFAREGADVVIVYLEEDTDARQTKLEVEQEGRECLLLKGDIKQEMFCKKVIESTIHKFGKLNCLVNNAAIQFPTNDIEKIQVSNLKATFETNIFPYFYLTQEAMQHLKAGDTIINTTSVTAYRGSEHLIDYASTKGAIVSFTRSLSKSLAKKGIRVNGVAPGPIWTPLIPATFSGEDLENFGQDVPLGRPGQPAEVGPAYVYLAGEDSSYITGQILHINGGEIIGG</sequence>
<organism evidence="4 5">
    <name type="scientific">Maribacter algicola</name>
    <dbReference type="NCBI Taxonomy" id="2498892"/>
    <lineage>
        <taxon>Bacteria</taxon>
        <taxon>Pseudomonadati</taxon>
        <taxon>Bacteroidota</taxon>
        <taxon>Flavobacteriia</taxon>
        <taxon>Flavobacteriales</taxon>
        <taxon>Flavobacteriaceae</taxon>
        <taxon>Maribacter</taxon>
    </lineage>
</organism>
<dbReference type="NCBIfam" id="NF005214">
    <property type="entry name" value="PRK06701.1"/>
    <property type="match status" value="1"/>
</dbReference>
<dbReference type="SUPFAM" id="SSF51735">
    <property type="entry name" value="NAD(P)-binding Rossmann-fold domains"/>
    <property type="match status" value="1"/>
</dbReference>
<dbReference type="Proteomes" id="UP000286990">
    <property type="component" value="Unassembled WGS sequence"/>
</dbReference>